<keyword evidence="2" id="KW-1185">Reference proteome</keyword>
<gene>
    <name evidence="1" type="ORF">CR513_07494</name>
</gene>
<accession>A0A371HZT9</accession>
<evidence type="ECO:0000313" key="1">
    <source>
        <dbReference type="EMBL" id="RDY08302.1"/>
    </source>
</evidence>
<reference evidence="1" key="1">
    <citation type="submission" date="2018-05" db="EMBL/GenBank/DDBJ databases">
        <title>Draft genome of Mucuna pruriens seed.</title>
        <authorList>
            <person name="Nnadi N.E."/>
            <person name="Vos R."/>
            <person name="Hasami M.H."/>
            <person name="Devisetty U.K."/>
            <person name="Aguiy J.C."/>
        </authorList>
    </citation>
    <scope>NUCLEOTIDE SEQUENCE [LARGE SCALE GENOMIC DNA]</scope>
    <source>
        <strain evidence="1">JCA_2017</strain>
    </source>
</reference>
<organism evidence="1 2">
    <name type="scientific">Mucuna pruriens</name>
    <name type="common">Velvet bean</name>
    <name type="synonym">Dolichos pruriens</name>
    <dbReference type="NCBI Taxonomy" id="157652"/>
    <lineage>
        <taxon>Eukaryota</taxon>
        <taxon>Viridiplantae</taxon>
        <taxon>Streptophyta</taxon>
        <taxon>Embryophyta</taxon>
        <taxon>Tracheophyta</taxon>
        <taxon>Spermatophyta</taxon>
        <taxon>Magnoliopsida</taxon>
        <taxon>eudicotyledons</taxon>
        <taxon>Gunneridae</taxon>
        <taxon>Pentapetalae</taxon>
        <taxon>rosids</taxon>
        <taxon>fabids</taxon>
        <taxon>Fabales</taxon>
        <taxon>Fabaceae</taxon>
        <taxon>Papilionoideae</taxon>
        <taxon>50 kb inversion clade</taxon>
        <taxon>NPAAA clade</taxon>
        <taxon>indigoferoid/millettioid clade</taxon>
        <taxon>Phaseoleae</taxon>
        <taxon>Mucuna</taxon>
    </lineage>
</organism>
<name>A0A371HZT9_MUCPR</name>
<dbReference type="EMBL" id="QJKJ01001302">
    <property type="protein sequence ID" value="RDY08302.1"/>
    <property type="molecule type" value="Genomic_DNA"/>
</dbReference>
<sequence length="72" mass="8718">MLNGTNFKVRKKVVEKFIPTPKNLEERFRDLFLIVKSVRKFIEEIEQFFTKNEKMEMSNLLAKLISMKYKCK</sequence>
<feature type="non-terminal residue" evidence="1">
    <location>
        <position position="72"/>
    </location>
</feature>
<protein>
    <submittedName>
        <fullName evidence="1">Uncharacterized protein</fullName>
    </submittedName>
</protein>
<dbReference type="AlphaFoldDB" id="A0A371HZT9"/>
<proteinExistence type="predicted"/>
<dbReference type="OrthoDB" id="1713025at2759"/>
<dbReference type="Proteomes" id="UP000257109">
    <property type="component" value="Unassembled WGS sequence"/>
</dbReference>
<evidence type="ECO:0000313" key="2">
    <source>
        <dbReference type="Proteomes" id="UP000257109"/>
    </source>
</evidence>
<comment type="caution">
    <text evidence="1">The sequence shown here is derived from an EMBL/GenBank/DDBJ whole genome shotgun (WGS) entry which is preliminary data.</text>
</comment>